<evidence type="ECO:0000256" key="3">
    <source>
        <dbReference type="ARBA" id="ARBA00022840"/>
    </source>
</evidence>
<evidence type="ECO:0000313" key="5">
    <source>
        <dbReference type="EMBL" id="MDQ8193462.1"/>
    </source>
</evidence>
<gene>
    <name evidence="5" type="ORF">QEH59_03435</name>
</gene>
<dbReference type="PROSITE" id="PS00211">
    <property type="entry name" value="ABC_TRANSPORTER_1"/>
    <property type="match status" value="1"/>
</dbReference>
<dbReference type="SMART" id="SM00382">
    <property type="entry name" value="AAA"/>
    <property type="match status" value="1"/>
</dbReference>
<dbReference type="InterPro" id="IPR027417">
    <property type="entry name" value="P-loop_NTPase"/>
</dbReference>
<proteinExistence type="predicted"/>
<name>A0ABU1AFL6_9BACT</name>
<dbReference type="SUPFAM" id="SSF52540">
    <property type="entry name" value="P-loop containing nucleoside triphosphate hydrolases"/>
    <property type="match status" value="1"/>
</dbReference>
<evidence type="ECO:0000259" key="4">
    <source>
        <dbReference type="PROSITE" id="PS50893"/>
    </source>
</evidence>
<dbReference type="PANTHER" id="PTHR24220">
    <property type="entry name" value="IMPORT ATP-BINDING PROTEIN"/>
    <property type="match status" value="1"/>
</dbReference>
<dbReference type="InterPro" id="IPR015854">
    <property type="entry name" value="ABC_transpr_LolD-like"/>
</dbReference>
<dbReference type="GO" id="GO:0005524">
    <property type="term" value="F:ATP binding"/>
    <property type="evidence" value="ECO:0007669"/>
    <property type="project" value="UniProtKB-KW"/>
</dbReference>
<sequence length="230" mass="25545">MIDPDLVFALRSIRRTYKVGSELVHALNGVDLTIEDREFIAVIGTSGSGKSTLMHTLGFMDSPTEGQMAFEGRDVSAISRGERSRLRATRIGFVFQSFNLLPKLTVLDNVLLPLVYGRQRVANKKELGMSVLERVGMDHRASHRPSQLSGGERQRVAIARSLINQPRLILADEPTGNLDTKNRGRIMELFASLMDEGITLALVTHDDEVAAYAKRRIRMQDGQIVEDSAL</sequence>
<keyword evidence="1" id="KW-0813">Transport</keyword>
<dbReference type="InterPro" id="IPR003439">
    <property type="entry name" value="ABC_transporter-like_ATP-bd"/>
</dbReference>
<dbReference type="EMBL" id="JARXIC010000004">
    <property type="protein sequence ID" value="MDQ8193462.1"/>
    <property type="molecule type" value="Genomic_DNA"/>
</dbReference>
<keyword evidence="2" id="KW-0547">Nucleotide-binding</keyword>
<keyword evidence="3 5" id="KW-0067">ATP-binding</keyword>
<accession>A0ABU1AFL6</accession>
<protein>
    <submittedName>
        <fullName evidence="5">ABC transporter ATP-binding protein</fullName>
    </submittedName>
</protein>
<comment type="caution">
    <text evidence="5">The sequence shown here is derived from an EMBL/GenBank/DDBJ whole genome shotgun (WGS) entry which is preliminary data.</text>
</comment>
<dbReference type="PROSITE" id="PS50893">
    <property type="entry name" value="ABC_TRANSPORTER_2"/>
    <property type="match status" value="1"/>
</dbReference>
<dbReference type="PANTHER" id="PTHR24220:SF86">
    <property type="entry name" value="ABC TRANSPORTER ABCH.1"/>
    <property type="match status" value="1"/>
</dbReference>
<dbReference type="RefSeq" id="WP_308983957.1">
    <property type="nucleotide sequence ID" value="NZ_JARXIC010000004.1"/>
</dbReference>
<dbReference type="InterPro" id="IPR017871">
    <property type="entry name" value="ABC_transporter-like_CS"/>
</dbReference>
<reference evidence="5 6" key="1">
    <citation type="submission" date="2023-04" db="EMBL/GenBank/DDBJ databases">
        <title>A novel bacteria isolated from coastal sediment.</title>
        <authorList>
            <person name="Liu X.-J."/>
            <person name="Du Z.-J."/>
        </authorList>
    </citation>
    <scope>NUCLEOTIDE SEQUENCE [LARGE SCALE GENOMIC DNA]</scope>
    <source>
        <strain evidence="5 6">SDUM461004</strain>
    </source>
</reference>
<dbReference type="InterPro" id="IPR003593">
    <property type="entry name" value="AAA+_ATPase"/>
</dbReference>
<dbReference type="InterPro" id="IPR017911">
    <property type="entry name" value="MacB-like_ATP-bd"/>
</dbReference>
<evidence type="ECO:0000256" key="2">
    <source>
        <dbReference type="ARBA" id="ARBA00022741"/>
    </source>
</evidence>
<evidence type="ECO:0000256" key="1">
    <source>
        <dbReference type="ARBA" id="ARBA00022448"/>
    </source>
</evidence>
<dbReference type="Proteomes" id="UP001243717">
    <property type="component" value="Unassembled WGS sequence"/>
</dbReference>
<dbReference type="Gene3D" id="3.40.50.300">
    <property type="entry name" value="P-loop containing nucleotide triphosphate hydrolases"/>
    <property type="match status" value="1"/>
</dbReference>
<organism evidence="5 6">
    <name type="scientific">Thalassobacterium sedimentorum</name>
    <dbReference type="NCBI Taxonomy" id="3041258"/>
    <lineage>
        <taxon>Bacteria</taxon>
        <taxon>Pseudomonadati</taxon>
        <taxon>Verrucomicrobiota</taxon>
        <taxon>Opitutia</taxon>
        <taxon>Puniceicoccales</taxon>
        <taxon>Coraliomargaritaceae</taxon>
        <taxon>Thalassobacterium</taxon>
    </lineage>
</organism>
<keyword evidence="6" id="KW-1185">Reference proteome</keyword>
<evidence type="ECO:0000313" key="6">
    <source>
        <dbReference type="Proteomes" id="UP001243717"/>
    </source>
</evidence>
<feature type="domain" description="ABC transporter" evidence="4">
    <location>
        <begin position="8"/>
        <end position="230"/>
    </location>
</feature>
<dbReference type="Pfam" id="PF00005">
    <property type="entry name" value="ABC_tran"/>
    <property type="match status" value="1"/>
</dbReference>
<dbReference type="CDD" id="cd03255">
    <property type="entry name" value="ABC_MJ0796_LolCDE_FtsE"/>
    <property type="match status" value="1"/>
</dbReference>